<name>A0AAD2PWS4_9STRA</name>
<evidence type="ECO:0000256" key="2">
    <source>
        <dbReference type="SAM" id="Coils"/>
    </source>
</evidence>
<evidence type="ECO:0000256" key="1">
    <source>
        <dbReference type="ARBA" id="ARBA00009063"/>
    </source>
</evidence>
<dbReference type="AlphaFoldDB" id="A0AAD2PWS4"/>
<dbReference type="GO" id="GO:0006886">
    <property type="term" value="P:intracellular protein transport"/>
    <property type="evidence" value="ECO:0007669"/>
    <property type="project" value="TreeGrafter"/>
</dbReference>
<feature type="coiled-coil region" evidence="2">
    <location>
        <begin position="216"/>
        <end position="250"/>
    </location>
</feature>
<evidence type="ECO:0000313" key="6">
    <source>
        <dbReference type="Proteomes" id="UP001295423"/>
    </source>
</evidence>
<evidence type="ECO:0000256" key="3">
    <source>
        <dbReference type="SAM" id="MobiDB-lite"/>
    </source>
</evidence>
<dbReference type="Proteomes" id="UP001295423">
    <property type="component" value="Unassembled WGS sequence"/>
</dbReference>
<dbReference type="CDD" id="cd15840">
    <property type="entry name" value="SNARE_Qa"/>
    <property type="match status" value="1"/>
</dbReference>
<dbReference type="GO" id="GO:0006906">
    <property type="term" value="P:vesicle fusion"/>
    <property type="evidence" value="ECO:0007669"/>
    <property type="project" value="TreeGrafter"/>
</dbReference>
<dbReference type="InterPro" id="IPR000727">
    <property type="entry name" value="T_SNARE_dom"/>
</dbReference>
<dbReference type="GO" id="GO:0048278">
    <property type="term" value="P:vesicle docking"/>
    <property type="evidence" value="ECO:0007669"/>
    <property type="project" value="TreeGrafter"/>
</dbReference>
<dbReference type="EMBL" id="CAKOGP040002113">
    <property type="protein sequence ID" value="CAJ1962563.1"/>
    <property type="molecule type" value="Genomic_DNA"/>
</dbReference>
<evidence type="ECO:0000313" key="5">
    <source>
        <dbReference type="EMBL" id="CAJ1962563.1"/>
    </source>
</evidence>
<dbReference type="PANTHER" id="PTHR19957">
    <property type="entry name" value="SYNTAXIN"/>
    <property type="match status" value="1"/>
</dbReference>
<dbReference type="PROSITE" id="PS50192">
    <property type="entry name" value="T_SNARE"/>
    <property type="match status" value="1"/>
</dbReference>
<protein>
    <recommendedName>
        <fullName evidence="4">t-SNARE coiled-coil homology domain-containing protein</fullName>
    </recommendedName>
</protein>
<feature type="region of interest" description="Disordered" evidence="3">
    <location>
        <begin position="1"/>
        <end position="32"/>
    </location>
</feature>
<evidence type="ECO:0000259" key="4">
    <source>
        <dbReference type="PROSITE" id="PS50192"/>
    </source>
</evidence>
<proteinExistence type="inferred from homology"/>
<dbReference type="PANTHER" id="PTHR19957:SF38">
    <property type="entry name" value="LD27581P"/>
    <property type="match status" value="1"/>
</dbReference>
<dbReference type="InterPro" id="IPR045242">
    <property type="entry name" value="Syntaxin"/>
</dbReference>
<dbReference type="GO" id="GO:0031201">
    <property type="term" value="C:SNARE complex"/>
    <property type="evidence" value="ECO:0007669"/>
    <property type="project" value="TreeGrafter"/>
</dbReference>
<feature type="coiled-coil region" evidence="2">
    <location>
        <begin position="79"/>
        <end position="113"/>
    </location>
</feature>
<dbReference type="SMART" id="SM00397">
    <property type="entry name" value="t_SNARE"/>
    <property type="match status" value="1"/>
</dbReference>
<sequence length="259" mass="29568">MSFQDIGRRNAGQFVAPKTGFNKGQHQAGKQPLVSGNRSVIPGSVAQISESLSQFQRNVGILEKIAQQFLFTSTNRSSRAELEQQYDAQMDVLKQLERRLKEQILNLRRAATAGDKQALVKLERDFERVQITAESCKSKVSRQQMQFEQKKGSGLRVFENNSAAVTLQENHDRYQMQVQEDCLREEIMREREEEIKNINEGMHTVNEIYKDLSHIVGDQQEQIDQIEGQMEDARTNAESGLTQVQKANEKYNNSNCSIS</sequence>
<feature type="domain" description="T-SNARE coiled-coil homology" evidence="4">
    <location>
        <begin position="185"/>
        <end position="247"/>
    </location>
</feature>
<dbReference type="SUPFAM" id="SSF47661">
    <property type="entry name" value="t-snare proteins"/>
    <property type="match status" value="1"/>
</dbReference>
<accession>A0AAD2PWS4</accession>
<comment type="similarity">
    <text evidence="1">Belongs to the syntaxin family.</text>
</comment>
<dbReference type="InterPro" id="IPR010989">
    <property type="entry name" value="SNARE"/>
</dbReference>
<dbReference type="GO" id="GO:0000149">
    <property type="term" value="F:SNARE binding"/>
    <property type="evidence" value="ECO:0007669"/>
    <property type="project" value="TreeGrafter"/>
</dbReference>
<keyword evidence="2" id="KW-0175">Coiled coil</keyword>
<organism evidence="5 6">
    <name type="scientific">Cylindrotheca closterium</name>
    <dbReference type="NCBI Taxonomy" id="2856"/>
    <lineage>
        <taxon>Eukaryota</taxon>
        <taxon>Sar</taxon>
        <taxon>Stramenopiles</taxon>
        <taxon>Ochrophyta</taxon>
        <taxon>Bacillariophyta</taxon>
        <taxon>Bacillariophyceae</taxon>
        <taxon>Bacillariophycidae</taxon>
        <taxon>Bacillariales</taxon>
        <taxon>Bacillariaceae</taxon>
        <taxon>Cylindrotheca</taxon>
    </lineage>
</organism>
<dbReference type="GO" id="GO:0005484">
    <property type="term" value="F:SNAP receptor activity"/>
    <property type="evidence" value="ECO:0007669"/>
    <property type="project" value="TreeGrafter"/>
</dbReference>
<gene>
    <name evidence="5" type="ORF">CYCCA115_LOCUS19746</name>
</gene>
<comment type="caution">
    <text evidence="5">The sequence shown here is derived from an EMBL/GenBank/DDBJ whole genome shotgun (WGS) entry which is preliminary data.</text>
</comment>
<keyword evidence="6" id="KW-1185">Reference proteome</keyword>
<reference evidence="5" key="1">
    <citation type="submission" date="2023-08" db="EMBL/GenBank/DDBJ databases">
        <authorList>
            <person name="Audoor S."/>
            <person name="Bilcke G."/>
        </authorList>
    </citation>
    <scope>NUCLEOTIDE SEQUENCE</scope>
</reference>
<dbReference type="Gene3D" id="1.20.58.70">
    <property type="match status" value="1"/>
</dbReference>
<dbReference type="GO" id="GO:0012505">
    <property type="term" value="C:endomembrane system"/>
    <property type="evidence" value="ECO:0007669"/>
    <property type="project" value="TreeGrafter"/>
</dbReference>